<dbReference type="OrthoDB" id="9795306at2"/>
<dbReference type="SUPFAM" id="SSF54593">
    <property type="entry name" value="Glyoxalase/Bleomycin resistance protein/Dihydroxybiphenyl dioxygenase"/>
    <property type="match status" value="1"/>
</dbReference>
<evidence type="ECO:0000259" key="1">
    <source>
        <dbReference type="Pfam" id="PF06983"/>
    </source>
</evidence>
<accession>A0A1G7GDB1</accession>
<organism evidence="2 3">
    <name type="scientific">Limimaricola pyoseonensis</name>
    <dbReference type="NCBI Taxonomy" id="521013"/>
    <lineage>
        <taxon>Bacteria</taxon>
        <taxon>Pseudomonadati</taxon>
        <taxon>Pseudomonadota</taxon>
        <taxon>Alphaproteobacteria</taxon>
        <taxon>Rhodobacterales</taxon>
        <taxon>Paracoccaceae</taxon>
        <taxon>Limimaricola</taxon>
    </lineage>
</organism>
<name>A0A1G7GDB1_9RHOB</name>
<dbReference type="Proteomes" id="UP000198922">
    <property type="component" value="Unassembled WGS sequence"/>
</dbReference>
<evidence type="ECO:0000313" key="3">
    <source>
        <dbReference type="Proteomes" id="UP000198922"/>
    </source>
</evidence>
<dbReference type="AlphaFoldDB" id="A0A1G7GDB1"/>
<dbReference type="Pfam" id="PF06983">
    <property type="entry name" value="3-dmu-9_3-mt"/>
    <property type="match status" value="1"/>
</dbReference>
<dbReference type="InterPro" id="IPR028973">
    <property type="entry name" value="PhnB-like"/>
</dbReference>
<keyword evidence="3" id="KW-1185">Reference proteome</keyword>
<reference evidence="3" key="1">
    <citation type="submission" date="2016-10" db="EMBL/GenBank/DDBJ databases">
        <authorList>
            <person name="Varghese N."/>
            <person name="Submissions S."/>
        </authorList>
    </citation>
    <scope>NUCLEOTIDE SEQUENCE [LARGE SCALE GENOMIC DNA]</scope>
    <source>
        <strain evidence="3">DSM 21424</strain>
    </source>
</reference>
<dbReference type="EMBL" id="FNAT01000004">
    <property type="protein sequence ID" value="SDE86148.1"/>
    <property type="molecule type" value="Genomic_DNA"/>
</dbReference>
<dbReference type="PANTHER" id="PTHR33990:SF1">
    <property type="entry name" value="PROTEIN YJDN"/>
    <property type="match status" value="1"/>
</dbReference>
<gene>
    <name evidence="2" type="ORF">SAMN04488567_2850</name>
</gene>
<sequence>MTPIPYLTFHGNCLEALETYRRVFDAPEPNVMTFGEAPEEVRASMPETSPQAVLHAALKIGEGWIYGSDDIMGGTPRMAGCSVTVDLPDEARARAVFDALADHGDVHMAFTPTFWSKGFGMLTDRYGIRWMIGVESEGTMG</sequence>
<dbReference type="PANTHER" id="PTHR33990">
    <property type="entry name" value="PROTEIN YJDN-RELATED"/>
    <property type="match status" value="1"/>
</dbReference>
<dbReference type="CDD" id="cd06588">
    <property type="entry name" value="PhnB_like"/>
    <property type="match status" value="1"/>
</dbReference>
<evidence type="ECO:0000313" key="2">
    <source>
        <dbReference type="EMBL" id="SDE86148.1"/>
    </source>
</evidence>
<dbReference type="RefSeq" id="WP_090113053.1">
    <property type="nucleotide sequence ID" value="NZ_FNAT01000004.1"/>
</dbReference>
<protein>
    <submittedName>
        <fullName evidence="2">PhnB protein</fullName>
    </submittedName>
</protein>
<dbReference type="STRING" id="521013.SAMN04488567_2850"/>
<feature type="domain" description="PhnB-like" evidence="1">
    <location>
        <begin position="4"/>
        <end position="132"/>
    </location>
</feature>
<proteinExistence type="predicted"/>
<dbReference type="Gene3D" id="3.10.180.10">
    <property type="entry name" value="2,3-Dihydroxybiphenyl 1,2-Dioxygenase, domain 1"/>
    <property type="match status" value="1"/>
</dbReference>
<dbReference type="InterPro" id="IPR029068">
    <property type="entry name" value="Glyas_Bleomycin-R_OHBP_Dase"/>
</dbReference>